<dbReference type="RefSeq" id="WP_166880197.1">
    <property type="nucleotide sequence ID" value="NZ_WHJH01000034.1"/>
</dbReference>
<accession>A0ABX0NY19</accession>
<proteinExistence type="predicted"/>
<sequence length="69" mass="7382">SDTVAGANASAVIYSLLETAKANGLEPYTWLRRVLRDLPAAKTVDDVAALLPWNMKDLHTPDLTSGVTS</sequence>
<evidence type="ECO:0000259" key="1">
    <source>
        <dbReference type="Pfam" id="PF13817"/>
    </source>
</evidence>
<keyword evidence="3" id="KW-1185">Reference proteome</keyword>
<protein>
    <recommendedName>
        <fullName evidence="1">Transposase IS66 C-terminal domain-containing protein</fullName>
    </recommendedName>
</protein>
<evidence type="ECO:0000313" key="2">
    <source>
        <dbReference type="EMBL" id="NHZ91795.1"/>
    </source>
</evidence>
<feature type="non-terminal residue" evidence="2">
    <location>
        <position position="1"/>
    </location>
</feature>
<feature type="domain" description="Transposase IS66 C-terminal" evidence="1">
    <location>
        <begin position="15"/>
        <end position="53"/>
    </location>
</feature>
<gene>
    <name evidence="2" type="ORF">F2P45_22715</name>
</gene>
<comment type="caution">
    <text evidence="2">The sequence shown here is derived from an EMBL/GenBank/DDBJ whole genome shotgun (WGS) entry which is preliminary data.</text>
</comment>
<evidence type="ECO:0000313" key="3">
    <source>
        <dbReference type="Proteomes" id="UP000609726"/>
    </source>
</evidence>
<dbReference type="Proteomes" id="UP000609726">
    <property type="component" value="Unassembled WGS sequence"/>
</dbReference>
<dbReference type="InterPro" id="IPR039552">
    <property type="entry name" value="IS66_C"/>
</dbReference>
<organism evidence="2 3">
    <name type="scientific">Massilia mucilaginosa</name>
    <dbReference type="NCBI Taxonomy" id="2609282"/>
    <lineage>
        <taxon>Bacteria</taxon>
        <taxon>Pseudomonadati</taxon>
        <taxon>Pseudomonadota</taxon>
        <taxon>Betaproteobacteria</taxon>
        <taxon>Burkholderiales</taxon>
        <taxon>Oxalobacteraceae</taxon>
        <taxon>Telluria group</taxon>
        <taxon>Massilia</taxon>
    </lineage>
</organism>
<dbReference type="Pfam" id="PF13817">
    <property type="entry name" value="DDE_Tnp_IS66_C"/>
    <property type="match status" value="1"/>
</dbReference>
<dbReference type="EMBL" id="WHJH01000034">
    <property type="protein sequence ID" value="NHZ91795.1"/>
    <property type="molecule type" value="Genomic_DNA"/>
</dbReference>
<reference evidence="2 3" key="1">
    <citation type="submission" date="2019-10" db="EMBL/GenBank/DDBJ databases">
        <title>Taxonomy of Antarctic Massilia spp.: description of Massilia rubra sp. nov., Massilia aquatica sp. nov., Massilia mucilaginosa sp. nov., Massilia frigida sp. nov. isolated from streams, lakes and regoliths.</title>
        <authorList>
            <person name="Holochova P."/>
            <person name="Sedlacek I."/>
            <person name="Kralova S."/>
            <person name="Maslanova I."/>
            <person name="Busse H.-J."/>
            <person name="Stankova E."/>
            <person name="Vrbovska V."/>
            <person name="Kovarovic V."/>
            <person name="Bartak M."/>
            <person name="Svec P."/>
            <person name="Pantucek R."/>
        </authorList>
    </citation>
    <scope>NUCLEOTIDE SEQUENCE [LARGE SCALE GENOMIC DNA]</scope>
    <source>
        <strain evidence="2 3">CCM 8733</strain>
    </source>
</reference>
<name>A0ABX0NY19_9BURK</name>